<evidence type="ECO:0008006" key="5">
    <source>
        <dbReference type="Google" id="ProtNLM"/>
    </source>
</evidence>
<dbReference type="GO" id="GO:0003723">
    <property type="term" value="F:RNA binding"/>
    <property type="evidence" value="ECO:0007669"/>
    <property type="project" value="InterPro"/>
</dbReference>
<name>A0A9R1UN89_LACSA</name>
<feature type="repeat" description="PPR" evidence="2">
    <location>
        <begin position="163"/>
        <end position="193"/>
    </location>
</feature>
<dbReference type="Gene3D" id="1.25.40.10">
    <property type="entry name" value="Tetratricopeptide repeat domain"/>
    <property type="match status" value="4"/>
</dbReference>
<dbReference type="PANTHER" id="PTHR47926">
    <property type="entry name" value="PENTATRICOPEPTIDE REPEAT-CONTAINING PROTEIN"/>
    <property type="match status" value="1"/>
</dbReference>
<dbReference type="Pfam" id="PF20431">
    <property type="entry name" value="E_motif"/>
    <property type="match status" value="1"/>
</dbReference>
<dbReference type="OrthoDB" id="631241at2759"/>
<dbReference type="NCBIfam" id="TIGR00756">
    <property type="entry name" value="PPR"/>
    <property type="match status" value="6"/>
</dbReference>
<dbReference type="Pfam" id="PF13041">
    <property type="entry name" value="PPR_2"/>
    <property type="match status" value="2"/>
</dbReference>
<feature type="repeat" description="PPR" evidence="2">
    <location>
        <begin position="399"/>
        <end position="433"/>
    </location>
</feature>
<evidence type="ECO:0000313" key="3">
    <source>
        <dbReference type="EMBL" id="KAJ0189926.1"/>
    </source>
</evidence>
<keyword evidence="1" id="KW-0677">Repeat</keyword>
<dbReference type="SUPFAM" id="SSF48452">
    <property type="entry name" value="TPR-like"/>
    <property type="match status" value="1"/>
</dbReference>
<dbReference type="PROSITE" id="PS51375">
    <property type="entry name" value="PPR"/>
    <property type="match status" value="5"/>
</dbReference>
<dbReference type="InterPro" id="IPR046960">
    <property type="entry name" value="PPR_At4g14850-like_plant"/>
</dbReference>
<dbReference type="PANTHER" id="PTHR47926:SF498">
    <property type="entry name" value="PENTATRICOPEPTIDE REPEAT-CONTAINING PROTEIN"/>
    <property type="match status" value="1"/>
</dbReference>
<evidence type="ECO:0000256" key="2">
    <source>
        <dbReference type="PROSITE-ProRule" id="PRU00708"/>
    </source>
</evidence>
<comment type="caution">
    <text evidence="3">The sequence shown here is derived from an EMBL/GenBank/DDBJ whole genome shotgun (WGS) entry which is preliminary data.</text>
</comment>
<evidence type="ECO:0000313" key="4">
    <source>
        <dbReference type="Proteomes" id="UP000235145"/>
    </source>
</evidence>
<dbReference type="GO" id="GO:0009451">
    <property type="term" value="P:RNA modification"/>
    <property type="evidence" value="ECO:0007669"/>
    <property type="project" value="InterPro"/>
</dbReference>
<dbReference type="EMBL" id="NBSK02000008">
    <property type="protein sequence ID" value="KAJ0189926.1"/>
    <property type="molecule type" value="Genomic_DNA"/>
</dbReference>
<dbReference type="FunFam" id="1.25.40.10:FF:001093">
    <property type="entry name" value="Pentatricopeptide repeat-containing protein At2g34400"/>
    <property type="match status" value="1"/>
</dbReference>
<dbReference type="Proteomes" id="UP000235145">
    <property type="component" value="Unassembled WGS sequence"/>
</dbReference>
<sequence length="616" mass="68574">MSKRILKTRLNNFLPNFSSLPTIPNITSCITSLQSCADQTNLQEGKKLHSYMLINGFLSSPRSITSLINMYSKCNNISDAFLVFTSSSHSQLNVFAYNAIIAGFIHNEMPEPALQVYTKMRVAGVSMDKYTFPCVVKALSSCGDVAGLKIVHGLVFKFGVDHDLFVGSAVVDGYFKLGLMEDAHKVFDEMPDRDVVLWNAMINRYAQIGEHNSALECLHRLRTGGNVPSSFTVTGILSVLTMKGDLDNGKSIHGFATKMGYSSGIAVCNALIDMYGKCKSFLDALDIFEGMEIKDIYSWNSIMGVHQQSGDHEETLNLFRRMLHDRTFCPDLVTFTTVLPACSHLAALRHGKQIHGYMITNNLGKEDDTRINNALMDMYGKCGSMEEAQMVFNHMGSKDSASWNIMINSYAMHGFGHEALDVFRKMCETDLKLDEVTFVGVLSACCHAGLLNQGREFLAQMELKYKIVPTVEHYTCVIDMLGRAGLLDQAYELLSVMPVRPNSVVWRAFLAACHLHGDAKLAEIAARNVIDLEPEHCGSYVLMSNVYGTMGRYEEVCDVRFNMRQQNVKKTPGCSWIEFGDGVHVFGSRDQVHFDEDLIYSELGLLYATMGLCKAA</sequence>
<dbReference type="Pfam" id="PF12854">
    <property type="entry name" value="PPR_1"/>
    <property type="match status" value="1"/>
</dbReference>
<dbReference type="AlphaFoldDB" id="A0A9R1UN89"/>
<dbReference type="Pfam" id="PF01535">
    <property type="entry name" value="PPR"/>
    <property type="match status" value="6"/>
</dbReference>
<dbReference type="FunFam" id="1.25.40.10:FF:000627">
    <property type="entry name" value="Pentatricopeptide repeat-containing protein"/>
    <property type="match status" value="1"/>
</dbReference>
<accession>A0A9R1UN89</accession>
<dbReference type="InterPro" id="IPR002885">
    <property type="entry name" value="PPR_rpt"/>
</dbReference>
<protein>
    <recommendedName>
        <fullName evidence="5">Pentacotripeptide-repeat region of PRORP domain-containing protein</fullName>
    </recommendedName>
</protein>
<keyword evidence="4" id="KW-1185">Reference proteome</keyword>
<gene>
    <name evidence="3" type="ORF">LSAT_V11C800416890</name>
</gene>
<reference evidence="3 4" key="1">
    <citation type="journal article" date="2017" name="Nat. Commun.">
        <title>Genome assembly with in vitro proximity ligation data and whole-genome triplication in lettuce.</title>
        <authorList>
            <person name="Reyes-Chin-Wo S."/>
            <person name="Wang Z."/>
            <person name="Yang X."/>
            <person name="Kozik A."/>
            <person name="Arikit S."/>
            <person name="Song C."/>
            <person name="Xia L."/>
            <person name="Froenicke L."/>
            <person name="Lavelle D.O."/>
            <person name="Truco M.J."/>
            <person name="Xia R."/>
            <person name="Zhu S."/>
            <person name="Xu C."/>
            <person name="Xu H."/>
            <person name="Xu X."/>
            <person name="Cox K."/>
            <person name="Korf I."/>
            <person name="Meyers B.C."/>
            <person name="Michelmore R.W."/>
        </authorList>
    </citation>
    <scope>NUCLEOTIDE SEQUENCE [LARGE SCALE GENOMIC DNA]</scope>
    <source>
        <strain evidence="4">cv. Salinas</strain>
        <tissue evidence="3">Seedlings</tissue>
    </source>
</reference>
<proteinExistence type="predicted"/>
<dbReference type="FunFam" id="1.25.40.10:FF:000344">
    <property type="entry name" value="Pentatricopeptide repeat-containing protein"/>
    <property type="match status" value="1"/>
</dbReference>
<evidence type="ECO:0000256" key="1">
    <source>
        <dbReference type="ARBA" id="ARBA00022737"/>
    </source>
</evidence>
<feature type="repeat" description="PPR" evidence="2">
    <location>
        <begin position="295"/>
        <end position="330"/>
    </location>
</feature>
<organism evidence="3 4">
    <name type="scientific">Lactuca sativa</name>
    <name type="common">Garden lettuce</name>
    <dbReference type="NCBI Taxonomy" id="4236"/>
    <lineage>
        <taxon>Eukaryota</taxon>
        <taxon>Viridiplantae</taxon>
        <taxon>Streptophyta</taxon>
        <taxon>Embryophyta</taxon>
        <taxon>Tracheophyta</taxon>
        <taxon>Spermatophyta</taxon>
        <taxon>Magnoliopsida</taxon>
        <taxon>eudicotyledons</taxon>
        <taxon>Gunneridae</taxon>
        <taxon>Pentapetalae</taxon>
        <taxon>asterids</taxon>
        <taxon>campanulids</taxon>
        <taxon>Asterales</taxon>
        <taxon>Asteraceae</taxon>
        <taxon>Cichorioideae</taxon>
        <taxon>Cichorieae</taxon>
        <taxon>Lactucinae</taxon>
        <taxon>Lactuca</taxon>
    </lineage>
</organism>
<feature type="repeat" description="PPR" evidence="2">
    <location>
        <begin position="194"/>
        <end position="228"/>
    </location>
</feature>
<dbReference type="InterPro" id="IPR046848">
    <property type="entry name" value="E_motif"/>
</dbReference>
<dbReference type="InterPro" id="IPR011990">
    <property type="entry name" value="TPR-like_helical_dom_sf"/>
</dbReference>
<feature type="repeat" description="PPR" evidence="2">
    <location>
        <begin position="93"/>
        <end position="127"/>
    </location>
</feature>